<gene>
    <name evidence="1" type="ORF">TRFO_10786</name>
</gene>
<dbReference type="Proteomes" id="UP000179807">
    <property type="component" value="Unassembled WGS sequence"/>
</dbReference>
<dbReference type="InterPro" id="IPR011989">
    <property type="entry name" value="ARM-like"/>
</dbReference>
<dbReference type="VEuPathDB" id="TrichDB:TRFO_10786"/>
<dbReference type="InterPro" id="IPR016024">
    <property type="entry name" value="ARM-type_fold"/>
</dbReference>
<protein>
    <submittedName>
        <fullName evidence="1">Uncharacterized protein</fullName>
    </submittedName>
</protein>
<dbReference type="Gene3D" id="1.25.10.10">
    <property type="entry name" value="Leucine-rich Repeat Variant"/>
    <property type="match status" value="1"/>
</dbReference>
<dbReference type="EMBL" id="MLAK01001282">
    <property type="protein sequence ID" value="OHS94866.1"/>
    <property type="molecule type" value="Genomic_DNA"/>
</dbReference>
<dbReference type="SUPFAM" id="SSF48371">
    <property type="entry name" value="ARM repeat"/>
    <property type="match status" value="2"/>
</dbReference>
<evidence type="ECO:0000313" key="1">
    <source>
        <dbReference type="EMBL" id="OHS94866.1"/>
    </source>
</evidence>
<accession>A0A1J4J6L7</accession>
<proteinExistence type="predicted"/>
<sequence length="1185" mass="134982">MKQQCINDLKLEYKKFSRFMIPDVVRGPATEALRILSEDEIKLPINDPQHPVITAFSIIVENKKTRPMCPPLINTICDCLRIELITGDALSSVIRRIESFDDIDDDMALKIIQFSTAIIVYHYLDMHIFQSILSLLGSFCSSQSDLVSTSSIAAINQIISSFFSFAEEKCSDLTVINKRDIDLCYSMAGGISVTFDNHIQKVIFLVLRDFIQVCCGQKSQWLRIHQLKSDICFGVLENAIVQHFGLIVSSKHFLNLIEKAIKSAYSQNAPLSFCILSIEILMDTLPSACAALFSYFLSDLKPHSPKLQKSLTFYRILLFRNSSVVVNFCLKCDQNANLLSGLISALRELSEHTDEDLRIDLSLSNRASDWTPGNDPSFVISAPIEITIFFVVSCYKAANSALKILVSHTWGDVLLIFQVGSSIVTGRSCYVLMQGLHSLAVLTNELMLDDARGSAIGAFCTILVAPKGPEADEIRKTAYLTVFSAIETTPAIFRGHWNKLMTALSEFHWKPQNFLFTLELPEKQVIEIALSLFSINDGNATTREWSMTFFSDLLIENMNRFGIIWDSLEENIFLSIVNKDSQIEALNSLFSLLNNGFTKESEFQLSNLVQKLFDGKYFDPETRYTALEQIYLLLSKSGNIIEKGWPSLINALNPKNFEDEVDVLNSAFRCLQLIYNDLLFSLSTYVQALIINLAISFAGQKTDINVSLSAFGLLWNLSSVAKNSDMWKLIFKQAYPLIGDPRNDVSLCAVNTFFSLIISNSQVFEPEVFRYIAEELVNPVIDILVEERPECESSQQSAFHELAHCGRNLWNQFSPIGERQEEIWKRLIIEHEKFMMRCTKREVVTTCFQFYDEVFQCNYLSDQLFLFVFDSLDRLKEYLIAHETANSPLYGAFGRMIRNSVPAQKSRMNMTFLKRWISIIESLIFDLNCGSFLPPTSHKTLDALDLLFPLPEDQTFVVYESIVKIACYKTEKNRLTEVAVGHLCDICENKVPKELLSTLFIMSKGLFKMKEARKLVLDFVSNDIPIVDDMVESVCSSLMNLGQSDNELTEKTAESVLKLFLRISDETKLKFIESYSTCYQALFALWKRYLDPTSEEFDENSALLCMKKLNEILCEFLTENSSDEDKIVILKFICETQSYGKCFESEKKFAHIYFYLDKIADLILSENMEIRKLLREIVLIVSHQQ</sequence>
<dbReference type="GeneID" id="94830368"/>
<keyword evidence="2" id="KW-1185">Reference proteome</keyword>
<dbReference type="AlphaFoldDB" id="A0A1J4J6L7"/>
<dbReference type="RefSeq" id="XP_068348003.1">
    <property type="nucleotide sequence ID" value="XM_068495664.1"/>
</dbReference>
<name>A0A1J4J6L7_9EUKA</name>
<reference evidence="1" key="1">
    <citation type="submission" date="2016-10" db="EMBL/GenBank/DDBJ databases">
        <authorList>
            <person name="Benchimol M."/>
            <person name="Almeida L.G."/>
            <person name="Vasconcelos A.T."/>
            <person name="Perreira-Neves A."/>
            <person name="Rosa I.A."/>
            <person name="Tasca T."/>
            <person name="Bogo M.R."/>
            <person name="de Souza W."/>
        </authorList>
    </citation>
    <scope>NUCLEOTIDE SEQUENCE [LARGE SCALE GENOMIC DNA]</scope>
    <source>
        <strain evidence="1">K</strain>
    </source>
</reference>
<comment type="caution">
    <text evidence="1">The sequence shown here is derived from an EMBL/GenBank/DDBJ whole genome shotgun (WGS) entry which is preliminary data.</text>
</comment>
<dbReference type="OrthoDB" id="294853at2759"/>
<evidence type="ECO:0000313" key="2">
    <source>
        <dbReference type="Proteomes" id="UP000179807"/>
    </source>
</evidence>
<organism evidence="1 2">
    <name type="scientific">Tritrichomonas foetus</name>
    <dbReference type="NCBI Taxonomy" id="1144522"/>
    <lineage>
        <taxon>Eukaryota</taxon>
        <taxon>Metamonada</taxon>
        <taxon>Parabasalia</taxon>
        <taxon>Tritrichomonadida</taxon>
        <taxon>Tritrichomonadidae</taxon>
        <taxon>Tritrichomonas</taxon>
    </lineage>
</organism>